<comment type="caution">
    <text evidence="2">The sequence shown here is derived from an EMBL/GenBank/DDBJ whole genome shotgun (WGS) entry which is preliminary data.</text>
</comment>
<dbReference type="EMBL" id="JBHUHT010000011">
    <property type="protein sequence ID" value="MFD2096127.1"/>
    <property type="molecule type" value="Genomic_DNA"/>
</dbReference>
<dbReference type="InterPro" id="IPR005625">
    <property type="entry name" value="PepSY-ass_TM"/>
</dbReference>
<keyword evidence="3" id="KW-1185">Reference proteome</keyword>
<reference evidence="3" key="1">
    <citation type="journal article" date="2019" name="Int. J. Syst. Evol. Microbiol.">
        <title>The Global Catalogue of Microorganisms (GCM) 10K type strain sequencing project: providing services to taxonomists for standard genome sequencing and annotation.</title>
        <authorList>
            <consortium name="The Broad Institute Genomics Platform"/>
            <consortium name="The Broad Institute Genome Sequencing Center for Infectious Disease"/>
            <person name="Wu L."/>
            <person name="Ma J."/>
        </authorList>
    </citation>
    <scope>NUCLEOTIDE SEQUENCE [LARGE SCALE GENOMIC DNA]</scope>
    <source>
        <strain evidence="3">CGMCC 1.10992</strain>
    </source>
</reference>
<feature type="transmembrane region" description="Helical" evidence="1">
    <location>
        <begin position="224"/>
        <end position="252"/>
    </location>
</feature>
<keyword evidence="1" id="KW-0472">Membrane</keyword>
<dbReference type="Proteomes" id="UP001597380">
    <property type="component" value="Unassembled WGS sequence"/>
</dbReference>
<dbReference type="PANTHER" id="PTHR34219">
    <property type="entry name" value="IRON-REGULATED INNER MEMBRANE PROTEIN-RELATED"/>
    <property type="match status" value="1"/>
</dbReference>
<protein>
    <submittedName>
        <fullName evidence="2">PepSY domain-containing protein</fullName>
    </submittedName>
</protein>
<organism evidence="2 3">
    <name type="scientific">Corallincola platygyrae</name>
    <dbReference type="NCBI Taxonomy" id="1193278"/>
    <lineage>
        <taxon>Bacteria</taxon>
        <taxon>Pseudomonadati</taxon>
        <taxon>Pseudomonadota</taxon>
        <taxon>Gammaproteobacteria</taxon>
        <taxon>Alteromonadales</taxon>
        <taxon>Psychromonadaceae</taxon>
        <taxon>Corallincola</taxon>
    </lineage>
</organism>
<name>A0ABW4XKP4_9GAMM</name>
<evidence type="ECO:0000313" key="3">
    <source>
        <dbReference type="Proteomes" id="UP001597380"/>
    </source>
</evidence>
<dbReference type="Pfam" id="PF03929">
    <property type="entry name" value="PepSY_TM"/>
    <property type="match status" value="1"/>
</dbReference>
<gene>
    <name evidence="2" type="ORF">ACFSJ3_09045</name>
</gene>
<dbReference type="RefSeq" id="WP_345341159.1">
    <property type="nucleotide sequence ID" value="NZ_BAABLI010000017.1"/>
</dbReference>
<proteinExistence type="predicted"/>
<keyword evidence="1" id="KW-1133">Transmembrane helix</keyword>
<dbReference type="PANTHER" id="PTHR34219:SF1">
    <property type="entry name" value="PEPSY DOMAIN-CONTAINING PROTEIN"/>
    <property type="match status" value="1"/>
</dbReference>
<sequence length="266" mass="29871">MKWWQSQPRDLPIMARLMRALHWWHRKLGLAAAIFIFVLSLTGIALNHTDGLRLSERTLTWGWLLNWYGIETPQVDAFAVGPDWLLSRDQQLYLNTQRVTSFDGDVVGAVVWQQMLVVATSKQLLLVTEEGELAEKVNHELGWPRGVNAIGVTPSEALMVKHDDQWLQADEALLTWSAPVSLVPANSLTWSVAGEAPAALVAQLPSEQHIDLERVVLDLHSGRLFGIAGVWMMDLAAIAMMLLAASGIWMWAKRRRGNRAIRTKRS</sequence>
<evidence type="ECO:0000313" key="2">
    <source>
        <dbReference type="EMBL" id="MFD2096127.1"/>
    </source>
</evidence>
<accession>A0ABW4XKP4</accession>
<evidence type="ECO:0000256" key="1">
    <source>
        <dbReference type="SAM" id="Phobius"/>
    </source>
</evidence>
<keyword evidence="1" id="KW-0812">Transmembrane</keyword>